<feature type="chain" id="PRO_5006646839" description="Peptidylarginine deiminase" evidence="2">
    <location>
        <begin position="23"/>
        <end position="485"/>
    </location>
</feature>
<dbReference type="Gene3D" id="3.75.10.10">
    <property type="entry name" value="L-arginine/glycine Amidinotransferase, Chain A"/>
    <property type="match status" value="1"/>
</dbReference>
<proteinExistence type="predicted"/>
<organism evidence="3 4">
    <name type="scientific">candidate division TA06 bacterium SM23_40</name>
    <dbReference type="NCBI Taxonomy" id="1703774"/>
    <lineage>
        <taxon>Bacteria</taxon>
        <taxon>Bacteria division TA06</taxon>
    </lineage>
</organism>
<dbReference type="PANTHER" id="PTHR31377:SF0">
    <property type="entry name" value="AGMATINE DEIMINASE-RELATED"/>
    <property type="match status" value="1"/>
</dbReference>
<evidence type="ECO:0008006" key="5">
    <source>
        <dbReference type="Google" id="ProtNLM"/>
    </source>
</evidence>
<protein>
    <recommendedName>
        <fullName evidence="5">Peptidylarginine deiminase</fullName>
    </recommendedName>
</protein>
<dbReference type="Pfam" id="PF04371">
    <property type="entry name" value="PAD_porph"/>
    <property type="match status" value="1"/>
</dbReference>
<feature type="signal peptide" evidence="2">
    <location>
        <begin position="1"/>
        <end position="22"/>
    </location>
</feature>
<evidence type="ECO:0000256" key="1">
    <source>
        <dbReference type="ARBA" id="ARBA00022801"/>
    </source>
</evidence>
<evidence type="ECO:0000313" key="3">
    <source>
        <dbReference type="EMBL" id="KPK71235.1"/>
    </source>
</evidence>
<evidence type="ECO:0000313" key="4">
    <source>
        <dbReference type="Proteomes" id="UP000051717"/>
    </source>
</evidence>
<sequence length="485" mass="53492">MSAKVHRAILLAILAFAGTALAVPRENNIPGEASSDFLPAYMTPEEEGLRHLIGVDHRWTPPPTQPVRCPGEFEPLDGVLIRWYTFSVTIDLIDEIQEETTCYIIVDNASQQSYAESYLTGVGIPLDNIQFIIGPTNSIWIRDYGPWFIWDGDGGYGIVDLIYNRPRPLDDLIPQVIGDAWDIPVYEPTLVHAGGNFMVDGIGTGMSSELIYEENPGLTPAEIDSVIEYYLGCEQFLVLPRMYGEYTGHIDIWAKILNDHTVMVGEYPPGNPNYQRLNDNAATIASTQNLNGEYYDVVRIPMPPDPPPNDYPTYLNSLFVNSKVLVPVGYDVAYDDSAMTIYENALPDRDIIGIDCAAMIGWGGAVHCITMQVPSRSPVTIDLVPDATVFATGDTLGFTAHLVNQTPEVQTFYARTEALVPGVGSYPLMGPMRVTLSPGQVVDRYIAHEIPGNAPLGEYEYIATIGVPPDEVWCEDSFTFDVIAE</sequence>
<dbReference type="GO" id="GO:0009446">
    <property type="term" value="P:putrescine biosynthetic process"/>
    <property type="evidence" value="ECO:0007669"/>
    <property type="project" value="InterPro"/>
</dbReference>
<reference evidence="3 4" key="1">
    <citation type="journal article" date="2015" name="Microbiome">
        <title>Genomic resolution of linkages in carbon, nitrogen, and sulfur cycling among widespread estuary sediment bacteria.</title>
        <authorList>
            <person name="Baker B.J."/>
            <person name="Lazar C.S."/>
            <person name="Teske A.P."/>
            <person name="Dick G.J."/>
        </authorList>
    </citation>
    <scope>NUCLEOTIDE SEQUENCE [LARGE SCALE GENOMIC DNA]</scope>
    <source>
        <strain evidence="3">SM23_40</strain>
    </source>
</reference>
<dbReference type="PANTHER" id="PTHR31377">
    <property type="entry name" value="AGMATINE DEIMINASE-RELATED"/>
    <property type="match status" value="1"/>
</dbReference>
<dbReference type="EMBL" id="LJUI01000006">
    <property type="protein sequence ID" value="KPK71235.1"/>
    <property type="molecule type" value="Genomic_DNA"/>
</dbReference>
<dbReference type="InterPro" id="IPR007466">
    <property type="entry name" value="Peptidyl-Arg-deiminase_porph"/>
</dbReference>
<dbReference type="SUPFAM" id="SSF55909">
    <property type="entry name" value="Pentein"/>
    <property type="match status" value="1"/>
</dbReference>
<gene>
    <name evidence="3" type="ORF">AMJ82_01575</name>
</gene>
<accession>A0A0S8GDP3</accession>
<dbReference type="GO" id="GO:0004668">
    <property type="term" value="F:protein-arginine deiminase activity"/>
    <property type="evidence" value="ECO:0007669"/>
    <property type="project" value="InterPro"/>
</dbReference>
<evidence type="ECO:0000256" key="2">
    <source>
        <dbReference type="SAM" id="SignalP"/>
    </source>
</evidence>
<keyword evidence="2" id="KW-0732">Signal</keyword>
<keyword evidence="1" id="KW-0378">Hydrolase</keyword>
<dbReference type="AlphaFoldDB" id="A0A0S8GDP3"/>
<comment type="caution">
    <text evidence="3">The sequence shown here is derived from an EMBL/GenBank/DDBJ whole genome shotgun (WGS) entry which is preliminary data.</text>
</comment>
<dbReference type="Proteomes" id="UP000051717">
    <property type="component" value="Unassembled WGS sequence"/>
</dbReference>
<name>A0A0S8GDP3_UNCT6</name>
<dbReference type="GO" id="GO:0047632">
    <property type="term" value="F:agmatine deiminase activity"/>
    <property type="evidence" value="ECO:0007669"/>
    <property type="project" value="TreeGrafter"/>
</dbReference>